<protein>
    <recommendedName>
        <fullName evidence="2">Integrase catalytic domain-containing protein</fullName>
    </recommendedName>
</protein>
<dbReference type="Gene3D" id="3.30.420.10">
    <property type="entry name" value="Ribonuclease H-like superfamily/Ribonuclease H"/>
    <property type="match status" value="1"/>
</dbReference>
<feature type="region of interest" description="Disordered" evidence="1">
    <location>
        <begin position="148"/>
        <end position="179"/>
    </location>
</feature>
<organism evidence="3 4">
    <name type="scientific">Synaphobranchus kaupii</name>
    <name type="common">Kaup's arrowtooth eel</name>
    <dbReference type="NCBI Taxonomy" id="118154"/>
    <lineage>
        <taxon>Eukaryota</taxon>
        <taxon>Metazoa</taxon>
        <taxon>Chordata</taxon>
        <taxon>Craniata</taxon>
        <taxon>Vertebrata</taxon>
        <taxon>Euteleostomi</taxon>
        <taxon>Actinopterygii</taxon>
        <taxon>Neopterygii</taxon>
        <taxon>Teleostei</taxon>
        <taxon>Anguilliformes</taxon>
        <taxon>Synaphobranchidae</taxon>
        <taxon>Synaphobranchus</taxon>
    </lineage>
</organism>
<gene>
    <name evidence="3" type="ORF">SKAU_G00166790</name>
</gene>
<feature type="region of interest" description="Disordered" evidence="1">
    <location>
        <begin position="113"/>
        <end position="135"/>
    </location>
</feature>
<name>A0A9Q1FJL3_SYNKA</name>
<feature type="compositionally biased region" description="Polar residues" evidence="1">
    <location>
        <begin position="113"/>
        <end position="126"/>
    </location>
</feature>
<feature type="compositionally biased region" description="Polar residues" evidence="1">
    <location>
        <begin position="162"/>
        <end position="172"/>
    </location>
</feature>
<dbReference type="OrthoDB" id="8948897at2759"/>
<dbReference type="InterPro" id="IPR036397">
    <property type="entry name" value="RNaseH_sf"/>
</dbReference>
<dbReference type="InterPro" id="IPR050951">
    <property type="entry name" value="Retrovirus_Pol_polyprotein"/>
</dbReference>
<dbReference type="InterPro" id="IPR012337">
    <property type="entry name" value="RNaseH-like_sf"/>
</dbReference>
<evidence type="ECO:0000313" key="3">
    <source>
        <dbReference type="EMBL" id="KAJ8360154.1"/>
    </source>
</evidence>
<dbReference type="PANTHER" id="PTHR37984:SF15">
    <property type="entry name" value="INTEGRASE CATALYTIC DOMAIN-CONTAINING PROTEIN"/>
    <property type="match status" value="1"/>
</dbReference>
<comment type="caution">
    <text evidence="3">The sequence shown here is derived from an EMBL/GenBank/DDBJ whole genome shotgun (WGS) entry which is preliminary data.</text>
</comment>
<dbReference type="InterPro" id="IPR001584">
    <property type="entry name" value="Integrase_cat-core"/>
</dbReference>
<dbReference type="PANTHER" id="PTHR37984">
    <property type="entry name" value="PROTEIN CBG26694"/>
    <property type="match status" value="1"/>
</dbReference>
<accession>A0A9Q1FJL3</accession>
<evidence type="ECO:0000259" key="2">
    <source>
        <dbReference type="PROSITE" id="PS50994"/>
    </source>
</evidence>
<dbReference type="GO" id="GO:0003676">
    <property type="term" value="F:nucleic acid binding"/>
    <property type="evidence" value="ECO:0007669"/>
    <property type="project" value="InterPro"/>
</dbReference>
<evidence type="ECO:0000313" key="4">
    <source>
        <dbReference type="Proteomes" id="UP001152622"/>
    </source>
</evidence>
<dbReference type="EMBL" id="JAINUF010000005">
    <property type="protein sequence ID" value="KAJ8360154.1"/>
    <property type="molecule type" value="Genomic_DNA"/>
</dbReference>
<reference evidence="3" key="1">
    <citation type="journal article" date="2023" name="Science">
        <title>Genome structures resolve the early diversification of teleost fishes.</title>
        <authorList>
            <person name="Parey E."/>
            <person name="Louis A."/>
            <person name="Montfort J."/>
            <person name="Bouchez O."/>
            <person name="Roques C."/>
            <person name="Iampietro C."/>
            <person name="Lluch J."/>
            <person name="Castinel A."/>
            <person name="Donnadieu C."/>
            <person name="Desvignes T."/>
            <person name="Floi Bucao C."/>
            <person name="Jouanno E."/>
            <person name="Wen M."/>
            <person name="Mejri S."/>
            <person name="Dirks R."/>
            <person name="Jansen H."/>
            <person name="Henkel C."/>
            <person name="Chen W.J."/>
            <person name="Zahm M."/>
            <person name="Cabau C."/>
            <person name="Klopp C."/>
            <person name="Thompson A.W."/>
            <person name="Robinson-Rechavi M."/>
            <person name="Braasch I."/>
            <person name="Lecointre G."/>
            <person name="Bobe J."/>
            <person name="Postlethwait J.H."/>
            <person name="Berthelot C."/>
            <person name="Roest Crollius H."/>
            <person name="Guiguen Y."/>
        </authorList>
    </citation>
    <scope>NUCLEOTIDE SEQUENCE</scope>
    <source>
        <strain evidence="3">WJC10195</strain>
    </source>
</reference>
<dbReference type="GO" id="GO:0015074">
    <property type="term" value="P:DNA integration"/>
    <property type="evidence" value="ECO:0007669"/>
    <property type="project" value="InterPro"/>
</dbReference>
<sequence length="179" mass="20351">MAGIQKSHTTPYHPMGNGVIERYNRTLGNMIRALAPHSKARWPQMLQLLTFCYNCTEHETTGFAPFFLMFGRIPRLPVDVVFQHALPNGAVVDHREFVSRLKHDLSEAARIAQQNSRTEQARQARNYNPKPKGSPLIVGDSLACKSWMHPPSPQQKKLNKSPPLTMQLTHSQVHPHRTM</sequence>
<dbReference type="AlphaFoldDB" id="A0A9Q1FJL3"/>
<keyword evidence="4" id="KW-1185">Reference proteome</keyword>
<evidence type="ECO:0000256" key="1">
    <source>
        <dbReference type="SAM" id="MobiDB-lite"/>
    </source>
</evidence>
<dbReference type="Proteomes" id="UP001152622">
    <property type="component" value="Chromosome 5"/>
</dbReference>
<dbReference type="SUPFAM" id="SSF53098">
    <property type="entry name" value="Ribonuclease H-like"/>
    <property type="match status" value="1"/>
</dbReference>
<dbReference type="PROSITE" id="PS50994">
    <property type="entry name" value="INTEGRASE"/>
    <property type="match status" value="1"/>
</dbReference>
<feature type="domain" description="Integrase catalytic" evidence="2">
    <location>
        <begin position="1"/>
        <end position="73"/>
    </location>
</feature>
<proteinExistence type="predicted"/>